<evidence type="ECO:0000313" key="4">
    <source>
        <dbReference type="EMBL" id="MDT7518136.1"/>
    </source>
</evidence>
<evidence type="ECO:0000256" key="2">
    <source>
        <dbReference type="SAM" id="Phobius"/>
    </source>
</evidence>
<keyword evidence="2" id="KW-0812">Transmembrane</keyword>
<feature type="region of interest" description="Disordered" evidence="1">
    <location>
        <begin position="261"/>
        <end position="302"/>
    </location>
</feature>
<keyword evidence="5" id="KW-1185">Reference proteome</keyword>
<organism evidence="4 5">
    <name type="scientific">Rhodoferax potami</name>
    <dbReference type="NCBI Taxonomy" id="3068338"/>
    <lineage>
        <taxon>Bacteria</taxon>
        <taxon>Pseudomonadati</taxon>
        <taxon>Pseudomonadota</taxon>
        <taxon>Betaproteobacteria</taxon>
        <taxon>Burkholderiales</taxon>
        <taxon>Comamonadaceae</taxon>
        <taxon>Rhodoferax</taxon>
    </lineage>
</organism>
<reference evidence="4 5" key="1">
    <citation type="submission" date="2023-08" db="EMBL/GenBank/DDBJ databases">
        <title>Rhodoferax potami sp. nov. and Rhodoferax mekongensis sp. nov., isolated from the Mekong River in Thailand.</title>
        <authorList>
            <person name="Kitikhun S."/>
            <person name="Charoenyingcharoen P."/>
            <person name="Siriarchawattana P."/>
            <person name="Likhitrattanapisal S."/>
            <person name="Nilsakha T."/>
            <person name="Chanpet A."/>
            <person name="Rattanawaree P."/>
            <person name="Ingsriswang S."/>
        </authorList>
    </citation>
    <scope>NUCLEOTIDE SEQUENCE [LARGE SCALE GENOMIC DNA]</scope>
    <source>
        <strain evidence="4 5">TBRC 17660</strain>
    </source>
</reference>
<keyword evidence="2" id="KW-0472">Membrane</keyword>
<sequence>MRKNLFRLALALCLSLPVVVQANPVFPATTSGNTTSYGEGTYSNATYAAAAVATTAAGAIAVEYRTQIATAAGAVFPIVTRALPSTAAIAGAARYCLANVACYGTAAAAAAIGVIASHYGYDYENTPTGPVITRNDPNSCTSYPCTQFAYAPDSRLPTPSWFTTTEKACKAFVSAWNAYGGLARREFYYVEGLTCMMRQDNGGWWGVAGNDLQRRTIESGTPSKLPATPAELASDIEASAKPDTAQSTDAKKTVLTESAKSGYEVPLSRPTSIDVPKPVVTQNPTHTDLGGGKTKTTTKRTSVTCTPPDCVAIETTIEQVKDLGVGTTTTTTTETPADVVQDVPLSDVPKLYKRKYESGIVGVWTEKKAQLSSSGLGSLLQAMMPNIGSSGGCPVFSIPAKIGPLSFGSGFSGPPCYIWEFCKVVVLLGAAFLARALVFGG</sequence>
<feature type="chain" id="PRO_5046550788" evidence="3">
    <location>
        <begin position="23"/>
        <end position="441"/>
    </location>
</feature>
<accession>A0ABU3KKS1</accession>
<keyword evidence="2" id="KW-1133">Transmembrane helix</keyword>
<evidence type="ECO:0000313" key="5">
    <source>
        <dbReference type="Proteomes" id="UP001321700"/>
    </source>
</evidence>
<keyword evidence="3" id="KW-0732">Signal</keyword>
<comment type="caution">
    <text evidence="4">The sequence shown here is derived from an EMBL/GenBank/DDBJ whole genome shotgun (WGS) entry which is preliminary data.</text>
</comment>
<dbReference type="Proteomes" id="UP001321700">
    <property type="component" value="Unassembled WGS sequence"/>
</dbReference>
<proteinExistence type="predicted"/>
<dbReference type="EMBL" id="JAVBIK010000001">
    <property type="protein sequence ID" value="MDT7518136.1"/>
    <property type="molecule type" value="Genomic_DNA"/>
</dbReference>
<feature type="signal peptide" evidence="3">
    <location>
        <begin position="1"/>
        <end position="22"/>
    </location>
</feature>
<dbReference type="RefSeq" id="WP_313873916.1">
    <property type="nucleotide sequence ID" value="NZ_JAVBIK010000001.1"/>
</dbReference>
<evidence type="ECO:0000256" key="1">
    <source>
        <dbReference type="SAM" id="MobiDB-lite"/>
    </source>
</evidence>
<evidence type="ECO:0000256" key="3">
    <source>
        <dbReference type="SAM" id="SignalP"/>
    </source>
</evidence>
<name>A0ABU3KKS1_9BURK</name>
<feature type="transmembrane region" description="Helical" evidence="2">
    <location>
        <begin position="417"/>
        <end position="438"/>
    </location>
</feature>
<protein>
    <submittedName>
        <fullName evidence="4">Uncharacterized protein</fullName>
    </submittedName>
</protein>
<gene>
    <name evidence="4" type="ORF">RAE19_05210</name>
</gene>